<dbReference type="RefSeq" id="WP_149569529.1">
    <property type="nucleotide sequence ID" value="NZ_CP035807.1"/>
</dbReference>
<proteinExistence type="predicted"/>
<dbReference type="EMBL" id="CP035807">
    <property type="protein sequence ID" value="QEN06303.1"/>
    <property type="molecule type" value="Genomic_DNA"/>
</dbReference>
<dbReference type="AlphaFoldDB" id="A0A5C1QE13"/>
<dbReference type="KEGG" id="sper:EW093_16935"/>
<protein>
    <submittedName>
        <fullName evidence="1">Uncharacterized protein</fullName>
    </submittedName>
</protein>
<keyword evidence="2" id="KW-1185">Reference proteome</keyword>
<evidence type="ECO:0000313" key="2">
    <source>
        <dbReference type="Proteomes" id="UP000323824"/>
    </source>
</evidence>
<dbReference type="Proteomes" id="UP000323824">
    <property type="component" value="Chromosome"/>
</dbReference>
<accession>A0A5C1QE13</accession>
<evidence type="ECO:0000313" key="1">
    <source>
        <dbReference type="EMBL" id="QEN06303.1"/>
    </source>
</evidence>
<reference evidence="1 2" key="1">
    <citation type="submission" date="2019-02" db="EMBL/GenBank/DDBJ databases">
        <authorList>
            <person name="Fomenkov A."/>
            <person name="Dubinina G."/>
            <person name="Grabovich M."/>
            <person name="Vincze T."/>
            <person name="Roberts R.J."/>
        </authorList>
    </citation>
    <scope>NUCLEOTIDE SEQUENCE [LARGE SCALE GENOMIC DNA]</scope>
    <source>
        <strain evidence="1 2">P</strain>
    </source>
</reference>
<name>A0A5C1QE13_9SPIO</name>
<sequence length="112" mass="12769">MDRIENIKIMNDLVLRTERGELSWSKTNYAGVYSLSNSNGVIEIGKTSSGDIHFKIVGVKGDVVTDDIYLMKKDEDLQVYKVSNVLWLLIKDLSVDSKVDFQEILNLLEEEE</sequence>
<gene>
    <name evidence="1" type="ORF">EW093_16935</name>
</gene>
<organism evidence="1 2">
    <name type="scientific">Thiospirochaeta perfilievii</name>
    <dbReference type="NCBI Taxonomy" id="252967"/>
    <lineage>
        <taxon>Bacteria</taxon>
        <taxon>Pseudomonadati</taxon>
        <taxon>Spirochaetota</taxon>
        <taxon>Spirochaetia</taxon>
        <taxon>Spirochaetales</taxon>
        <taxon>Spirochaetaceae</taxon>
        <taxon>Thiospirochaeta</taxon>
    </lineage>
</organism>
<reference evidence="1 2" key="2">
    <citation type="submission" date="2019-09" db="EMBL/GenBank/DDBJ databases">
        <title>Complete Genome Sequence and Methylome Analysis of free living Spirochaetas.</title>
        <authorList>
            <person name="Leshcheva N."/>
            <person name="Mikheeva N."/>
        </authorList>
    </citation>
    <scope>NUCLEOTIDE SEQUENCE [LARGE SCALE GENOMIC DNA]</scope>
    <source>
        <strain evidence="1 2">P</strain>
    </source>
</reference>